<evidence type="ECO:0000313" key="11">
    <source>
        <dbReference type="EMBL" id="CAH1800589.1"/>
    </source>
</evidence>
<name>A0A8J1UY71_OWEFU</name>
<dbReference type="FunFam" id="1.20.120.1070:FF:000001">
    <property type="entry name" value="Eukaryotic translation initiation factor 2B subunit alpha"/>
    <property type="match status" value="1"/>
</dbReference>
<keyword evidence="3" id="KW-0963">Cytoplasm</keyword>
<dbReference type="InterPro" id="IPR042529">
    <property type="entry name" value="IF_2B-like_C"/>
</dbReference>
<dbReference type="SUPFAM" id="SSF100950">
    <property type="entry name" value="NagB/RpiA/CoA transferase-like"/>
    <property type="match status" value="1"/>
</dbReference>
<dbReference type="InterPro" id="IPR042528">
    <property type="entry name" value="elF-2B_alpha_N"/>
</dbReference>
<evidence type="ECO:0000256" key="7">
    <source>
        <dbReference type="ARBA" id="ARBA00044208"/>
    </source>
</evidence>
<comment type="subunit">
    <text evidence="9">Component of the translation initiation factor 2B (eIF2B) complex which is a heterodecamer of two sets of five different subunits: alpha, beta, gamma, delta and epsilon. Subunits alpha, beta and delta comprise a regulatory subcomplex and subunits epsilon and gamma comprise a catalytic subcomplex. Within the complex, the hexameric regulatory complex resides at the center, with the two heterodimeric catalytic subcomplexes bound on opposite sides.</text>
</comment>
<dbReference type="OrthoDB" id="10249309at2759"/>
<dbReference type="GO" id="GO:0005851">
    <property type="term" value="C:eukaryotic translation initiation factor 2B complex"/>
    <property type="evidence" value="ECO:0007669"/>
    <property type="project" value="TreeGrafter"/>
</dbReference>
<gene>
    <name evidence="11" type="ORF">OFUS_LOCUS24454</name>
</gene>
<evidence type="ECO:0000256" key="1">
    <source>
        <dbReference type="ARBA" id="ARBA00004514"/>
    </source>
</evidence>
<dbReference type="PANTHER" id="PTHR45860">
    <property type="entry name" value="TRANSLATION INITIATION FACTOR EIF-2B SUBUNIT ALPHA"/>
    <property type="match status" value="1"/>
</dbReference>
<accession>A0A8J1UY71</accession>
<evidence type="ECO:0000256" key="5">
    <source>
        <dbReference type="ARBA" id="ARBA00022917"/>
    </source>
</evidence>
<keyword evidence="12" id="KW-1185">Reference proteome</keyword>
<dbReference type="AlphaFoldDB" id="A0A8J1UY71"/>
<keyword evidence="4" id="KW-0396">Initiation factor</keyword>
<comment type="similarity">
    <text evidence="2 10">Belongs to the eIF-2B alpha/beta/delta subunits family.</text>
</comment>
<reference evidence="11" key="1">
    <citation type="submission" date="2022-03" db="EMBL/GenBank/DDBJ databases">
        <authorList>
            <person name="Martin C."/>
        </authorList>
    </citation>
    <scope>NUCLEOTIDE SEQUENCE</scope>
</reference>
<evidence type="ECO:0000256" key="10">
    <source>
        <dbReference type="RuleBase" id="RU003814"/>
    </source>
</evidence>
<evidence type="ECO:0000256" key="3">
    <source>
        <dbReference type="ARBA" id="ARBA00022490"/>
    </source>
</evidence>
<comment type="function">
    <text evidence="6">Acts as a component of the translation initiation factor 2B (eIF2B) complex, which catalyzes the exchange of GDP for GTP on eukaryotic initiation factor 2 (eIF2) gamma subunit. Its guanine nucleotide exchange factor activity is repressed when bound to eIF2 complex phosphorylated on the alpha subunit, thereby limiting the amount of methionyl-initiator methionine tRNA available to the ribosome and consequently global translation is repressed.</text>
</comment>
<evidence type="ECO:0000256" key="8">
    <source>
        <dbReference type="ARBA" id="ARBA00044236"/>
    </source>
</evidence>
<evidence type="ECO:0000256" key="6">
    <source>
        <dbReference type="ARBA" id="ARBA00043898"/>
    </source>
</evidence>
<dbReference type="Pfam" id="PF01008">
    <property type="entry name" value="IF-2B"/>
    <property type="match status" value="1"/>
</dbReference>
<dbReference type="GO" id="GO:0003743">
    <property type="term" value="F:translation initiation factor activity"/>
    <property type="evidence" value="ECO:0007669"/>
    <property type="project" value="UniProtKB-KW"/>
</dbReference>
<dbReference type="EMBL" id="CAIIXF020000012">
    <property type="protein sequence ID" value="CAH1800589.1"/>
    <property type="molecule type" value="Genomic_DNA"/>
</dbReference>
<keyword evidence="5" id="KW-0648">Protein biosynthesis</keyword>
<dbReference type="InterPro" id="IPR037171">
    <property type="entry name" value="NagB/RpiA_transferase-like"/>
</dbReference>
<evidence type="ECO:0000256" key="2">
    <source>
        <dbReference type="ARBA" id="ARBA00007251"/>
    </source>
</evidence>
<dbReference type="Gene3D" id="3.40.50.10470">
    <property type="entry name" value="Translation initiation factor eif-2b, domain 2"/>
    <property type="match status" value="1"/>
</dbReference>
<protein>
    <recommendedName>
        <fullName evidence="7">Translation initiation factor eIF2B subunit alpha</fullName>
    </recommendedName>
    <alternativeName>
        <fullName evidence="8">eIF2B GDP-GTP exchange factor subunit alpha</fullName>
    </alternativeName>
</protein>
<organism evidence="11 12">
    <name type="scientific">Owenia fusiformis</name>
    <name type="common">Polychaete worm</name>
    <dbReference type="NCBI Taxonomy" id="6347"/>
    <lineage>
        <taxon>Eukaryota</taxon>
        <taxon>Metazoa</taxon>
        <taxon>Spiralia</taxon>
        <taxon>Lophotrochozoa</taxon>
        <taxon>Annelida</taxon>
        <taxon>Polychaeta</taxon>
        <taxon>Sedentaria</taxon>
        <taxon>Canalipalpata</taxon>
        <taxon>Sabellida</taxon>
        <taxon>Oweniida</taxon>
        <taxon>Oweniidae</taxon>
        <taxon>Owenia</taxon>
    </lineage>
</organism>
<evidence type="ECO:0000256" key="9">
    <source>
        <dbReference type="ARBA" id="ARBA00046432"/>
    </source>
</evidence>
<sequence length="303" mass="33916">MNDEDIVRYFVQTVREDGNMSEAVAAIQTLVEYMKLNTAETLSGLRDNLKHAIEIVSNTEVRQTAILSGCELFLRFITLASLDSPDFQECRQVLIERGNMFLKKCRFCRRKIAKLGLPFIRDGATILTHSYSRVVLQLLKDAMEANRRFRVFVTQSAPDNAGNRLHDELTKLGVPSTLILDSAVGYVMEKVDMVLVGAEAVVESGGIINKIGTYTMAISAREMHKPVYVLAESFKFARIYPLNQQDVPDQFKYPSNVLTGQVDLNSEHPLVDYTPPAYLSLLVTDLGVLTPSAVSDELIKLYC</sequence>
<evidence type="ECO:0000313" key="12">
    <source>
        <dbReference type="Proteomes" id="UP000749559"/>
    </source>
</evidence>
<dbReference type="Gene3D" id="1.20.120.1070">
    <property type="entry name" value="Translation initiation factor eIF-2B, N-terminal domain"/>
    <property type="match status" value="1"/>
</dbReference>
<dbReference type="GO" id="GO:0005085">
    <property type="term" value="F:guanyl-nucleotide exchange factor activity"/>
    <property type="evidence" value="ECO:0007669"/>
    <property type="project" value="TreeGrafter"/>
</dbReference>
<comment type="caution">
    <text evidence="11">The sequence shown here is derived from an EMBL/GenBank/DDBJ whole genome shotgun (WGS) entry which is preliminary data.</text>
</comment>
<dbReference type="PANTHER" id="PTHR45860:SF1">
    <property type="entry name" value="TRANSLATION INITIATION FACTOR EIF-2B SUBUNIT ALPHA"/>
    <property type="match status" value="1"/>
</dbReference>
<evidence type="ECO:0000256" key="4">
    <source>
        <dbReference type="ARBA" id="ARBA00022540"/>
    </source>
</evidence>
<dbReference type="GO" id="GO:0005829">
    <property type="term" value="C:cytosol"/>
    <property type="evidence" value="ECO:0007669"/>
    <property type="project" value="UniProtKB-SubCell"/>
</dbReference>
<proteinExistence type="inferred from homology"/>
<dbReference type="FunFam" id="3.40.50.10470:FF:000001">
    <property type="entry name" value="Translation initiation factor eIF-2B subunit alpha"/>
    <property type="match status" value="1"/>
</dbReference>
<dbReference type="InterPro" id="IPR051501">
    <property type="entry name" value="eIF2B_alpha/beta/delta"/>
</dbReference>
<comment type="subcellular location">
    <subcellularLocation>
        <location evidence="1">Cytoplasm</location>
        <location evidence="1">Cytosol</location>
    </subcellularLocation>
</comment>
<dbReference type="InterPro" id="IPR000649">
    <property type="entry name" value="IF-2B-related"/>
</dbReference>
<dbReference type="Proteomes" id="UP000749559">
    <property type="component" value="Unassembled WGS sequence"/>
</dbReference>